<dbReference type="Gene3D" id="1.20.58.340">
    <property type="entry name" value="Magnesium transport protein CorA, transmembrane region"/>
    <property type="match status" value="1"/>
</dbReference>
<keyword evidence="5" id="KW-1185">Reference proteome</keyword>
<evidence type="ECO:0000313" key="4">
    <source>
        <dbReference type="EMBL" id="KAF4488754.1"/>
    </source>
</evidence>
<organism evidence="4 5">
    <name type="scientific">Colletotrichum fructicola (strain Nara gc5)</name>
    <name type="common">Anthracnose fungus</name>
    <name type="synonym">Colletotrichum gloeosporioides (strain Nara gc5)</name>
    <dbReference type="NCBI Taxonomy" id="1213859"/>
    <lineage>
        <taxon>Eukaryota</taxon>
        <taxon>Fungi</taxon>
        <taxon>Dikarya</taxon>
        <taxon>Ascomycota</taxon>
        <taxon>Pezizomycotina</taxon>
        <taxon>Sordariomycetes</taxon>
        <taxon>Hypocreomycetidae</taxon>
        <taxon>Glomerellales</taxon>
        <taxon>Glomerellaceae</taxon>
        <taxon>Colletotrichum</taxon>
        <taxon>Colletotrichum gloeosporioides species complex</taxon>
    </lineage>
</organism>
<feature type="domain" description="CorA-like transporter" evidence="3">
    <location>
        <begin position="225"/>
        <end position="334"/>
    </location>
</feature>
<evidence type="ECO:0000256" key="2">
    <source>
        <dbReference type="SAM" id="Phobius"/>
    </source>
</evidence>
<evidence type="ECO:0000259" key="3">
    <source>
        <dbReference type="Pfam" id="PF26616"/>
    </source>
</evidence>
<reference evidence="4 5" key="2">
    <citation type="submission" date="2020-04" db="EMBL/GenBank/DDBJ databases">
        <title>Genome sequencing and assembly of multiple isolates from the Colletotrichum gloeosporioides species complex.</title>
        <authorList>
            <person name="Gan P."/>
            <person name="Shirasu K."/>
        </authorList>
    </citation>
    <scope>NUCLEOTIDE SEQUENCE [LARGE SCALE GENOMIC DNA]</scope>
    <source>
        <strain evidence="4 5">Nara gc5</strain>
    </source>
</reference>
<comment type="caution">
    <text evidence="4">The sequence shown here is derived from an EMBL/GenBank/DDBJ whole genome shotgun (WGS) entry which is preliminary data.</text>
</comment>
<reference evidence="4 5" key="1">
    <citation type="submission" date="2012-08" db="EMBL/GenBank/DDBJ databases">
        <authorList>
            <person name="Gan P.H.P."/>
            <person name="Ikeda K."/>
            <person name="Irieda H."/>
            <person name="Narusaka M."/>
            <person name="O'Connell R.J."/>
            <person name="Narusaka Y."/>
            <person name="Takano Y."/>
            <person name="Kubo Y."/>
            <person name="Shirasu K."/>
        </authorList>
    </citation>
    <scope>NUCLEOTIDE SEQUENCE [LARGE SCALE GENOMIC DNA]</scope>
    <source>
        <strain evidence="4 5">Nara gc5</strain>
    </source>
</reference>
<dbReference type="EMBL" id="ANPB02000002">
    <property type="protein sequence ID" value="KAF4488754.1"/>
    <property type="molecule type" value="Genomic_DNA"/>
</dbReference>
<proteinExistence type="predicted"/>
<dbReference type="Proteomes" id="UP000011096">
    <property type="component" value="Unassembled WGS sequence"/>
</dbReference>
<keyword evidence="2" id="KW-0812">Transmembrane</keyword>
<feature type="compositionally biased region" description="Basic and acidic residues" evidence="1">
    <location>
        <begin position="1"/>
        <end position="10"/>
    </location>
</feature>
<dbReference type="GeneID" id="43610131"/>
<dbReference type="AlphaFoldDB" id="A0A7J6JHN3"/>
<feature type="compositionally biased region" description="Polar residues" evidence="1">
    <location>
        <begin position="16"/>
        <end position="25"/>
    </location>
</feature>
<name>A0A7J6JHN3_COLFN</name>
<dbReference type="InterPro" id="IPR058257">
    <property type="entry name" value="CorA-like_dom"/>
</dbReference>
<feature type="transmembrane region" description="Helical" evidence="2">
    <location>
        <begin position="455"/>
        <end position="482"/>
    </location>
</feature>
<keyword evidence="2" id="KW-1133">Transmembrane helix</keyword>
<sequence>MSINEHPPEVRRRHTQMSGNLSLFSRLTGRSDRRHGTTERTGPQYEYYPCYDLSWATLKKFLEEKWPNKKFPDDGEKTRDQWVFEVPEMLTEKDRNDIAALRDTAFSRRLHDAADDLCESNIGKVEVCIRDLKANDGAGRDVAKRNVHKPDDLTTWLGIRRLDQVDDTQCHLLGVAEKDPKCRLIYIYGDNTRARLNITRSMLSEILTFHQVMPGFLDFLLTFGLQSVTKKSADKEDSINSEFSIRPAVFYHSFDVVGGNSVWIIAKGGTDIYQRFKELTGQDARPEDRSFGSPKECFRSSLSTHLMLCHWSTEDWKGYLKWLEYVVDEQTKRAVLAPTNDGYHYTVYTAADIQRFLSWQERISEVITVLESNVEVMKSLMRFYAKLQSNNDFDLQAVCKDDIEEFNNQLNSVMDDFRMQITRAKALVKLTSDRGELVKQHRLERLNRNMEREAIMVRIVTIVTLIYLPATFVSTFFSTDIIKYQGQNSPQGNFSPIAMERWLQVTLPLTSLTLLIAFYGNKWAKTKAGNKMLLTTRSRSAVTGGEEHSLGAGEGWGLGPADPPAARNSVLATVLAWRPRLRRHRSASAVTTKHIPASGSQIV</sequence>
<keyword evidence="2" id="KW-0472">Membrane</keyword>
<protein>
    <recommendedName>
        <fullName evidence="3">CorA-like transporter domain-containing protein</fullName>
    </recommendedName>
</protein>
<accession>A0A7J6JHN3</accession>
<dbReference type="OrthoDB" id="5396681at2759"/>
<dbReference type="Pfam" id="PF26616">
    <property type="entry name" value="CorA-like"/>
    <property type="match status" value="1"/>
</dbReference>
<evidence type="ECO:0000256" key="1">
    <source>
        <dbReference type="SAM" id="MobiDB-lite"/>
    </source>
</evidence>
<feature type="region of interest" description="Disordered" evidence="1">
    <location>
        <begin position="1"/>
        <end position="41"/>
    </location>
</feature>
<gene>
    <name evidence="4" type="ORF">CGGC5_v004357</name>
</gene>
<evidence type="ECO:0000313" key="5">
    <source>
        <dbReference type="Proteomes" id="UP000011096"/>
    </source>
</evidence>
<dbReference type="InParanoid" id="A0A7J6JHN3"/>
<dbReference type="RefSeq" id="XP_066009421.1">
    <property type="nucleotide sequence ID" value="XM_066151275.1"/>
</dbReference>
<feature type="compositionally biased region" description="Basic and acidic residues" evidence="1">
    <location>
        <begin position="29"/>
        <end position="38"/>
    </location>
</feature>